<dbReference type="EMBL" id="CP023521">
    <property type="protein sequence ID" value="ATF82248.1"/>
    <property type="molecule type" value="Genomic_DNA"/>
</dbReference>
<proteinExistence type="predicted"/>
<organism evidence="2 3">
    <name type="scientific">Burkholderia cepacia</name>
    <name type="common">Pseudomonas cepacia</name>
    <dbReference type="NCBI Taxonomy" id="292"/>
    <lineage>
        <taxon>Bacteria</taxon>
        <taxon>Pseudomonadati</taxon>
        <taxon>Pseudomonadota</taxon>
        <taxon>Betaproteobacteria</taxon>
        <taxon>Burkholderiales</taxon>
        <taxon>Burkholderiaceae</taxon>
        <taxon>Burkholderia</taxon>
        <taxon>Burkholderia cepacia complex</taxon>
    </lineage>
</organism>
<evidence type="ECO:0000313" key="2">
    <source>
        <dbReference type="EMBL" id="ATF82248.1"/>
    </source>
</evidence>
<keyword evidence="3" id="KW-1185">Reference proteome</keyword>
<evidence type="ECO:0000313" key="3">
    <source>
        <dbReference type="Proteomes" id="UP000218103"/>
    </source>
</evidence>
<sequence>MQSSPDHHRSGCLAIRQCCVTSSLLPFTDAHAATRTPHTCRKPDTTGFSRLASELQQGTRASRTHVRSTDQTG</sequence>
<accession>A0ABM6P508</accession>
<protein>
    <recommendedName>
        <fullName evidence="4">Secreted protein</fullName>
    </recommendedName>
</protein>
<feature type="region of interest" description="Disordered" evidence="1">
    <location>
        <begin position="53"/>
        <end position="73"/>
    </location>
</feature>
<evidence type="ECO:0000256" key="1">
    <source>
        <dbReference type="SAM" id="MobiDB-lite"/>
    </source>
</evidence>
<gene>
    <name evidence="2" type="ORF">CO711_33845</name>
</gene>
<name>A0ABM6P508_BURCE</name>
<evidence type="ECO:0008006" key="4">
    <source>
        <dbReference type="Google" id="ProtNLM"/>
    </source>
</evidence>
<reference evidence="3" key="1">
    <citation type="submission" date="2017-09" db="EMBL/GenBank/DDBJ databases">
        <title>FDA dAtabase for Regulatory Grade micrObial Sequences (FDA-ARGOS): Supporting development and validation of Infectious Disease Dx tests.</title>
        <authorList>
            <person name="Minogue T."/>
            <person name="Wolcott M."/>
            <person name="Wasieloski L."/>
            <person name="Aguilar W."/>
            <person name="Moore D."/>
            <person name="Tallon L.J."/>
            <person name="Sadzewicz L."/>
            <person name="Ott S."/>
            <person name="Zhao X."/>
            <person name="Nagaraj S."/>
            <person name="Vavikolanu K."/>
            <person name="Aluvathingal J."/>
            <person name="Nadendla S."/>
            <person name="Sichtig H."/>
        </authorList>
    </citation>
    <scope>NUCLEOTIDE SEQUENCE [LARGE SCALE GENOMIC DNA]</scope>
    <source>
        <strain evidence="3">FDAARGOS_388</strain>
    </source>
</reference>
<dbReference type="Proteomes" id="UP000218103">
    <property type="component" value="Chromosome 2"/>
</dbReference>